<dbReference type="InterPro" id="IPR036188">
    <property type="entry name" value="FAD/NAD-bd_sf"/>
</dbReference>
<dbReference type="STRING" id="13249.T1HTL5"/>
<sequence>MAADENHPLPSKKQGRVIVIGAGIAGLAAAQQMQQFGMDVVVLEARAYGIYLNQFKKKSA</sequence>
<dbReference type="VEuPathDB" id="VectorBase:RPRC007385"/>
<evidence type="ECO:0000313" key="4">
    <source>
        <dbReference type="Proteomes" id="UP000015103"/>
    </source>
</evidence>
<dbReference type="EnsemblMetazoa" id="RPRC007385-RA">
    <property type="protein sequence ID" value="RPRC007385-PA"/>
    <property type="gene ID" value="RPRC007385"/>
</dbReference>
<dbReference type="Pfam" id="PF13450">
    <property type="entry name" value="NAD_binding_8"/>
    <property type="match status" value="1"/>
</dbReference>
<dbReference type="InterPro" id="IPR050281">
    <property type="entry name" value="Flavin_monoamine_oxidase"/>
</dbReference>
<evidence type="ECO:0000313" key="3">
    <source>
        <dbReference type="EnsemblMetazoa" id="RPRC007385-PA"/>
    </source>
</evidence>
<dbReference type="eggNOG" id="KOG0029">
    <property type="taxonomic scope" value="Eukaryota"/>
</dbReference>
<reference evidence="3" key="1">
    <citation type="submission" date="2015-05" db="UniProtKB">
        <authorList>
            <consortium name="EnsemblMetazoa"/>
        </authorList>
    </citation>
    <scope>IDENTIFICATION</scope>
</reference>
<accession>T1HTL5</accession>
<evidence type="ECO:0000256" key="2">
    <source>
        <dbReference type="ARBA" id="ARBA00023002"/>
    </source>
</evidence>
<dbReference type="InParanoid" id="T1HTL5"/>
<dbReference type="GO" id="GO:0016491">
    <property type="term" value="F:oxidoreductase activity"/>
    <property type="evidence" value="ECO:0007669"/>
    <property type="project" value="UniProtKB-KW"/>
</dbReference>
<keyword evidence="4" id="KW-1185">Reference proteome</keyword>
<dbReference type="PANTHER" id="PTHR10742">
    <property type="entry name" value="FLAVIN MONOAMINE OXIDASE"/>
    <property type="match status" value="1"/>
</dbReference>
<dbReference type="EMBL" id="ACPB03003067">
    <property type="status" value="NOT_ANNOTATED_CDS"/>
    <property type="molecule type" value="Genomic_DNA"/>
</dbReference>
<dbReference type="HOGENOM" id="CLU_2944568_0_0_1"/>
<comment type="similarity">
    <text evidence="1">Belongs to the flavin monoamine oxidase family.</text>
</comment>
<dbReference type="Proteomes" id="UP000015103">
    <property type="component" value="Unassembled WGS sequence"/>
</dbReference>
<keyword evidence="2" id="KW-0560">Oxidoreductase</keyword>
<name>T1HTL5_RHOPR</name>
<dbReference type="GO" id="GO:0050660">
    <property type="term" value="F:flavin adenine dinucleotide binding"/>
    <property type="evidence" value="ECO:0007669"/>
    <property type="project" value="TreeGrafter"/>
</dbReference>
<dbReference type="Gene3D" id="3.50.50.60">
    <property type="entry name" value="FAD/NAD(P)-binding domain"/>
    <property type="match status" value="1"/>
</dbReference>
<evidence type="ECO:0000256" key="1">
    <source>
        <dbReference type="ARBA" id="ARBA00005995"/>
    </source>
</evidence>
<organism evidence="3 4">
    <name type="scientific">Rhodnius prolixus</name>
    <name type="common">Triatomid bug</name>
    <dbReference type="NCBI Taxonomy" id="13249"/>
    <lineage>
        <taxon>Eukaryota</taxon>
        <taxon>Metazoa</taxon>
        <taxon>Ecdysozoa</taxon>
        <taxon>Arthropoda</taxon>
        <taxon>Hexapoda</taxon>
        <taxon>Insecta</taxon>
        <taxon>Pterygota</taxon>
        <taxon>Neoptera</taxon>
        <taxon>Paraneoptera</taxon>
        <taxon>Hemiptera</taxon>
        <taxon>Heteroptera</taxon>
        <taxon>Panheteroptera</taxon>
        <taxon>Cimicomorpha</taxon>
        <taxon>Reduviidae</taxon>
        <taxon>Triatominae</taxon>
        <taxon>Rhodnius</taxon>
    </lineage>
</organism>
<protein>
    <submittedName>
        <fullName evidence="3">Uncharacterized protein</fullName>
    </submittedName>
</protein>
<proteinExistence type="inferred from homology"/>
<dbReference type="GO" id="GO:0006338">
    <property type="term" value="P:chromatin remodeling"/>
    <property type="evidence" value="ECO:0007669"/>
    <property type="project" value="TreeGrafter"/>
</dbReference>
<dbReference type="SUPFAM" id="SSF51905">
    <property type="entry name" value="FAD/NAD(P)-binding domain"/>
    <property type="match status" value="1"/>
</dbReference>
<dbReference type="PANTHER" id="PTHR10742:SF386">
    <property type="entry name" value="LYSINE-SPECIFIC HISTONE DEMETHYLASE 1A"/>
    <property type="match status" value="1"/>
</dbReference>
<dbReference type="AlphaFoldDB" id="T1HTL5"/>
<dbReference type="GO" id="GO:0003682">
    <property type="term" value="F:chromatin binding"/>
    <property type="evidence" value="ECO:0007669"/>
    <property type="project" value="TreeGrafter"/>
</dbReference>
<dbReference type="EMBL" id="ACPB03003068">
    <property type="status" value="NOT_ANNOTATED_CDS"/>
    <property type="molecule type" value="Genomic_DNA"/>
</dbReference>